<dbReference type="InterPro" id="IPR036890">
    <property type="entry name" value="HATPase_C_sf"/>
</dbReference>
<evidence type="ECO:0000256" key="1">
    <source>
        <dbReference type="ARBA" id="ARBA00000085"/>
    </source>
</evidence>
<dbReference type="InterPro" id="IPR011712">
    <property type="entry name" value="Sig_transdc_His_kin_sub3_dim/P"/>
</dbReference>
<evidence type="ECO:0000256" key="2">
    <source>
        <dbReference type="ARBA" id="ARBA00012438"/>
    </source>
</evidence>
<dbReference type="EMBL" id="MDGQ01000003">
    <property type="protein sequence ID" value="OEK06297.1"/>
    <property type="molecule type" value="Genomic_DNA"/>
</dbReference>
<keyword evidence="8" id="KW-0902">Two-component regulatory system</keyword>
<comment type="caution">
    <text evidence="14">The sequence shown here is derived from an EMBL/GenBank/DDBJ whole genome shotgun (WGS) entry which is preliminary data.</text>
</comment>
<dbReference type="InterPro" id="IPR050482">
    <property type="entry name" value="Sensor_HK_TwoCompSys"/>
</dbReference>
<dbReference type="CDD" id="cd16917">
    <property type="entry name" value="HATPase_UhpB-NarQ-NarX-like"/>
    <property type="match status" value="1"/>
</dbReference>
<reference evidence="14 15" key="1">
    <citation type="submission" date="2016-08" db="EMBL/GenBank/DDBJ databases">
        <title>Draft genome of Fabibacter sp. strain SK-8.</title>
        <authorList>
            <person name="Wong S.-K."/>
            <person name="Hamasaki K."/>
            <person name="Yoshizawa S."/>
        </authorList>
    </citation>
    <scope>NUCLEOTIDE SEQUENCE [LARGE SCALE GENOMIC DNA]</scope>
    <source>
        <strain evidence="14 15">SK-8</strain>
    </source>
</reference>
<feature type="coiled-coil region" evidence="10">
    <location>
        <begin position="372"/>
        <end position="399"/>
    </location>
</feature>
<keyword evidence="4" id="KW-0808">Transferase</keyword>
<keyword evidence="11" id="KW-0472">Membrane</keyword>
<dbReference type="GO" id="GO:0016020">
    <property type="term" value="C:membrane"/>
    <property type="evidence" value="ECO:0007669"/>
    <property type="project" value="InterPro"/>
</dbReference>
<feature type="repeat" description="TPR" evidence="9">
    <location>
        <begin position="118"/>
        <end position="151"/>
    </location>
</feature>
<dbReference type="PANTHER" id="PTHR24421:SF10">
    <property type="entry name" value="NITRATE_NITRITE SENSOR PROTEIN NARQ"/>
    <property type="match status" value="1"/>
</dbReference>
<evidence type="ECO:0000259" key="13">
    <source>
        <dbReference type="PROSITE" id="PS50109"/>
    </source>
</evidence>
<dbReference type="GO" id="GO:0046983">
    <property type="term" value="F:protein dimerization activity"/>
    <property type="evidence" value="ECO:0007669"/>
    <property type="project" value="InterPro"/>
</dbReference>
<keyword evidence="15" id="KW-1185">Reference proteome</keyword>
<dbReference type="EC" id="2.7.13.3" evidence="2"/>
<dbReference type="GO" id="GO:0000155">
    <property type="term" value="F:phosphorelay sensor kinase activity"/>
    <property type="evidence" value="ECO:0007669"/>
    <property type="project" value="InterPro"/>
</dbReference>
<evidence type="ECO:0000256" key="12">
    <source>
        <dbReference type="SAM" id="SignalP"/>
    </source>
</evidence>
<keyword evidence="12" id="KW-0732">Signal</keyword>
<feature type="chain" id="PRO_5009186048" description="histidine kinase" evidence="12">
    <location>
        <begin position="27"/>
        <end position="584"/>
    </location>
</feature>
<organism evidence="14 15">
    <name type="scientific">Roseivirga misakiensis</name>
    <dbReference type="NCBI Taxonomy" id="1563681"/>
    <lineage>
        <taxon>Bacteria</taxon>
        <taxon>Pseudomonadati</taxon>
        <taxon>Bacteroidota</taxon>
        <taxon>Cytophagia</taxon>
        <taxon>Cytophagales</taxon>
        <taxon>Roseivirgaceae</taxon>
        <taxon>Roseivirga</taxon>
    </lineage>
</organism>
<evidence type="ECO:0000256" key="7">
    <source>
        <dbReference type="ARBA" id="ARBA00022840"/>
    </source>
</evidence>
<dbReference type="PANTHER" id="PTHR24421">
    <property type="entry name" value="NITRATE/NITRITE SENSOR PROTEIN NARX-RELATED"/>
    <property type="match status" value="1"/>
</dbReference>
<evidence type="ECO:0000256" key="9">
    <source>
        <dbReference type="PROSITE-ProRule" id="PRU00339"/>
    </source>
</evidence>
<keyword evidence="6" id="KW-0418">Kinase</keyword>
<feature type="signal peptide" evidence="12">
    <location>
        <begin position="1"/>
        <end position="26"/>
    </location>
</feature>
<evidence type="ECO:0000256" key="11">
    <source>
        <dbReference type="SAM" id="Phobius"/>
    </source>
</evidence>
<dbReference type="InterPro" id="IPR011990">
    <property type="entry name" value="TPR-like_helical_dom_sf"/>
</dbReference>
<evidence type="ECO:0000256" key="6">
    <source>
        <dbReference type="ARBA" id="ARBA00022777"/>
    </source>
</evidence>
<evidence type="ECO:0000256" key="5">
    <source>
        <dbReference type="ARBA" id="ARBA00022741"/>
    </source>
</evidence>
<dbReference type="AlphaFoldDB" id="A0A1E5T4R7"/>
<dbReference type="Gene3D" id="3.30.565.10">
    <property type="entry name" value="Histidine kinase-like ATPase, C-terminal domain"/>
    <property type="match status" value="1"/>
</dbReference>
<name>A0A1E5T4R7_9BACT</name>
<dbReference type="Pfam" id="PF13181">
    <property type="entry name" value="TPR_8"/>
    <property type="match status" value="1"/>
</dbReference>
<dbReference type="GO" id="GO:0005524">
    <property type="term" value="F:ATP binding"/>
    <property type="evidence" value="ECO:0007669"/>
    <property type="project" value="UniProtKB-KW"/>
</dbReference>
<dbReference type="Gene3D" id="1.25.40.10">
    <property type="entry name" value="Tetratricopeptide repeat domain"/>
    <property type="match status" value="2"/>
</dbReference>
<keyword evidence="11" id="KW-1133">Transmembrane helix</keyword>
<keyword evidence="7" id="KW-0067">ATP-binding</keyword>
<dbReference type="PROSITE" id="PS50109">
    <property type="entry name" value="HIS_KIN"/>
    <property type="match status" value="1"/>
</dbReference>
<dbReference type="RefSeq" id="WP_069833609.1">
    <property type="nucleotide sequence ID" value="NZ_MDGQ01000003.1"/>
</dbReference>
<dbReference type="InterPro" id="IPR019734">
    <property type="entry name" value="TPR_rpt"/>
</dbReference>
<keyword evidence="9" id="KW-0802">TPR repeat</keyword>
<evidence type="ECO:0000256" key="3">
    <source>
        <dbReference type="ARBA" id="ARBA00022553"/>
    </source>
</evidence>
<keyword evidence="10" id="KW-0175">Coiled coil</keyword>
<evidence type="ECO:0000256" key="4">
    <source>
        <dbReference type="ARBA" id="ARBA00022679"/>
    </source>
</evidence>
<gene>
    <name evidence="14" type="ORF">BFP71_01065</name>
</gene>
<feature type="transmembrane region" description="Helical" evidence="11">
    <location>
        <begin position="351"/>
        <end position="370"/>
    </location>
</feature>
<accession>A0A1E5T4R7</accession>
<dbReference type="SUPFAM" id="SSF55874">
    <property type="entry name" value="ATPase domain of HSP90 chaperone/DNA topoisomerase II/histidine kinase"/>
    <property type="match status" value="1"/>
</dbReference>
<feature type="domain" description="Histidine kinase" evidence="13">
    <location>
        <begin position="395"/>
        <end position="584"/>
    </location>
</feature>
<dbReference type="InterPro" id="IPR005467">
    <property type="entry name" value="His_kinase_dom"/>
</dbReference>
<evidence type="ECO:0000313" key="15">
    <source>
        <dbReference type="Proteomes" id="UP000095552"/>
    </source>
</evidence>
<evidence type="ECO:0000256" key="8">
    <source>
        <dbReference type="ARBA" id="ARBA00023012"/>
    </source>
</evidence>
<dbReference type="STRING" id="1563681.BFP71_01065"/>
<comment type="catalytic activity">
    <reaction evidence="1">
        <text>ATP + protein L-histidine = ADP + protein N-phospho-L-histidine.</text>
        <dbReference type="EC" id="2.7.13.3"/>
    </reaction>
</comment>
<dbReference type="Pfam" id="PF07730">
    <property type="entry name" value="HisKA_3"/>
    <property type="match status" value="1"/>
</dbReference>
<dbReference type="PROSITE" id="PS50005">
    <property type="entry name" value="TPR"/>
    <property type="match status" value="1"/>
</dbReference>
<dbReference type="OrthoDB" id="613934at2"/>
<dbReference type="Pfam" id="PF02518">
    <property type="entry name" value="HATPase_c"/>
    <property type="match status" value="1"/>
</dbReference>
<dbReference type="SUPFAM" id="SSF48452">
    <property type="entry name" value="TPR-like"/>
    <property type="match status" value="1"/>
</dbReference>
<dbReference type="Proteomes" id="UP000095552">
    <property type="component" value="Unassembled WGS sequence"/>
</dbReference>
<dbReference type="SMART" id="SM00387">
    <property type="entry name" value="HATPase_c"/>
    <property type="match status" value="1"/>
</dbReference>
<sequence length="584" mass="66397">MKTLKTKLQLASLLLVFVVNLSLSQAINLDSLKTVFDERPNPETGMLLLKRALASDPDLSKQYLSKVKALLKTQDELLDYRVFRGDLYNKNLKYDSAVKVYTKLLVDLKESDKLSLYADLNDKIGIIYVQLREHQQALNYISEALEIREKNKLTSELPKSYYYYGAAQFRLSNHQEAANNFKKGISSVDVENDNQKPLLANTYYMLANSLKELNSYDSAVYYFGFAKELYDELELDQLKIGLNTEIAQVYILKQQFTEAKKILEDNLKDLKAFDDWGAYNRIYSLLTDVYAAEGNYRKALEYQKQKFDTVVSFLVSQRTESVAQITEDFRTDKQLDEAEEEAVSATQRAQMFGLIIVILAIVLIISYLLFTRAIQKKQLENLQAMVIGEENERKRVAKDLHDGIGVLLTGIKLRLSSFQDKVSSQDDFKGSLDQIDNACTEVRRISHNMVPASLTKLGLQEAILDLLDNVSASTDILIEETFDYEEGALDESKEVLLYRIVQELVNNSLKYANPKKLELSITKVKEDYLLKYADNGQGFDKAKVKHGLGLKSIASRVNILKGKLSFESDPKTGTAFNITIPQYG</sequence>
<dbReference type="InterPro" id="IPR003594">
    <property type="entry name" value="HATPase_dom"/>
</dbReference>
<protein>
    <recommendedName>
        <fullName evidence="2">histidine kinase</fullName>
        <ecNumber evidence="2">2.7.13.3</ecNumber>
    </recommendedName>
</protein>
<dbReference type="SMART" id="SM00028">
    <property type="entry name" value="TPR"/>
    <property type="match status" value="3"/>
</dbReference>
<evidence type="ECO:0000313" key="14">
    <source>
        <dbReference type="EMBL" id="OEK06297.1"/>
    </source>
</evidence>
<dbReference type="Gene3D" id="1.20.5.1930">
    <property type="match status" value="1"/>
</dbReference>
<keyword evidence="3" id="KW-0597">Phosphoprotein</keyword>
<proteinExistence type="predicted"/>
<evidence type="ECO:0000256" key="10">
    <source>
        <dbReference type="SAM" id="Coils"/>
    </source>
</evidence>
<keyword evidence="11" id="KW-0812">Transmembrane</keyword>
<keyword evidence="5" id="KW-0547">Nucleotide-binding</keyword>